<evidence type="ECO:0000313" key="2">
    <source>
        <dbReference type="Proteomes" id="UP001054846"/>
    </source>
</evidence>
<protein>
    <recommendedName>
        <fullName evidence="3">DUF2780 domain-containing protein</fullName>
    </recommendedName>
</protein>
<sequence>MVSSGTSSPGEQIVVQLAARLGIPQPVAVAAAGSAFQFLGQQLEAGTFDALLDRFPAARGWIEQALLVERQKEESSFLGGVVGKVAGAVGGLGGVGAAAQLFARLAQVGVPADKLDDFVPTFSNVLEENLPADLFQVIKGKLPGLPGS</sequence>
<organism evidence="1 2">
    <name type="scientific">Gloeobacter morelensis MG652769</name>
    <dbReference type="NCBI Taxonomy" id="2781736"/>
    <lineage>
        <taxon>Bacteria</taxon>
        <taxon>Bacillati</taxon>
        <taxon>Cyanobacteriota</taxon>
        <taxon>Cyanophyceae</taxon>
        <taxon>Gloeobacterales</taxon>
        <taxon>Gloeobacteraceae</taxon>
        <taxon>Gloeobacter</taxon>
        <taxon>Gloeobacter morelensis</taxon>
    </lineage>
</organism>
<keyword evidence="2" id="KW-1185">Reference proteome</keyword>
<gene>
    <name evidence="1" type="ORF">ISF26_02775</name>
</gene>
<evidence type="ECO:0000313" key="1">
    <source>
        <dbReference type="EMBL" id="UFP95192.1"/>
    </source>
</evidence>
<accession>A0ABY3PNB9</accession>
<dbReference type="Proteomes" id="UP001054846">
    <property type="component" value="Chromosome"/>
</dbReference>
<dbReference type="EMBL" id="CP063845">
    <property type="protein sequence ID" value="UFP95192.1"/>
    <property type="molecule type" value="Genomic_DNA"/>
</dbReference>
<proteinExistence type="predicted"/>
<reference evidence="1 2" key="1">
    <citation type="journal article" date="2021" name="Genome Biol. Evol.">
        <title>Complete Genome Sequencing of a Novel Gloeobacter Species from a Waterfall Cave in Mexico.</title>
        <authorList>
            <person name="Saw J.H."/>
            <person name="Cardona T."/>
            <person name="Montejano G."/>
        </authorList>
    </citation>
    <scope>NUCLEOTIDE SEQUENCE [LARGE SCALE GENOMIC DNA]</scope>
    <source>
        <strain evidence="1">MG652769</strain>
    </source>
</reference>
<name>A0ABY3PNB9_9CYAN</name>
<dbReference type="RefSeq" id="WP_230842405.1">
    <property type="nucleotide sequence ID" value="NZ_CP063845.1"/>
</dbReference>
<evidence type="ECO:0008006" key="3">
    <source>
        <dbReference type="Google" id="ProtNLM"/>
    </source>
</evidence>